<dbReference type="PATRIC" id="fig|946483.4.peg.740"/>
<dbReference type="GO" id="GO:0000287">
    <property type="term" value="F:magnesium ion binding"/>
    <property type="evidence" value="ECO:0007669"/>
    <property type="project" value="UniProtKB-UniRule"/>
</dbReference>
<evidence type="ECO:0000256" key="7">
    <source>
        <dbReference type="ARBA" id="ARBA00022490"/>
    </source>
</evidence>
<keyword evidence="7 12" id="KW-0963">Cytoplasm</keyword>
<comment type="similarity">
    <text evidence="12">Belongs to the PRA-CH family.</text>
</comment>
<dbReference type="EC" id="3.5.4.19" evidence="12"/>
<dbReference type="EMBL" id="CP004885">
    <property type="protein sequence ID" value="AGX86846.1"/>
    <property type="molecule type" value="Genomic_DNA"/>
</dbReference>
<evidence type="ECO:0000256" key="12">
    <source>
        <dbReference type="HAMAP-Rule" id="MF_01021"/>
    </source>
</evidence>
<dbReference type="GO" id="GO:0004636">
    <property type="term" value="F:phosphoribosyl-ATP diphosphatase activity"/>
    <property type="evidence" value="ECO:0007669"/>
    <property type="project" value="UniProtKB-EC"/>
</dbReference>
<comment type="cofactor">
    <cofactor evidence="12">
        <name>Mg(2+)</name>
        <dbReference type="ChEBI" id="CHEBI:18420"/>
    </cofactor>
    <text evidence="12">Binds 1 Mg(2+) ion per subunit.</text>
</comment>
<dbReference type="PANTHER" id="PTHR42945:SF1">
    <property type="entry name" value="HISTIDINE BIOSYNTHESIS BIFUNCTIONAL PROTEIN HIS7"/>
    <property type="match status" value="1"/>
</dbReference>
<dbReference type="HOGENOM" id="CLU_048577_5_0_4"/>
<dbReference type="FunFam" id="3.10.20.810:FF:000001">
    <property type="entry name" value="Histidine biosynthesis bifunctional protein HisIE"/>
    <property type="match status" value="1"/>
</dbReference>
<keyword evidence="11 12" id="KW-0368">Histidine biosynthesis</keyword>
<dbReference type="STRING" id="946483.Cenrod_0739"/>
<keyword evidence="9 12" id="KW-0378">Hydrolase</keyword>
<evidence type="ECO:0000256" key="9">
    <source>
        <dbReference type="ARBA" id="ARBA00022801"/>
    </source>
</evidence>
<comment type="pathway">
    <text evidence="3 12">Amino-acid biosynthesis; L-histidine biosynthesis; L-histidine from 5-phospho-alpha-D-ribose 1-diphosphate: step 3/9.</text>
</comment>
<keyword evidence="15" id="KW-1185">Reference proteome</keyword>
<keyword evidence="10 12" id="KW-0862">Zinc</keyword>
<comment type="subunit">
    <text evidence="12">Homodimer.</text>
</comment>
<dbReference type="SUPFAM" id="SSF141734">
    <property type="entry name" value="HisI-like"/>
    <property type="match status" value="1"/>
</dbReference>
<dbReference type="GO" id="GO:0004635">
    <property type="term" value="F:phosphoribosyl-AMP cyclohydrolase activity"/>
    <property type="evidence" value="ECO:0007669"/>
    <property type="project" value="UniProtKB-UniRule"/>
</dbReference>
<dbReference type="InterPro" id="IPR026660">
    <property type="entry name" value="PRA-CH"/>
</dbReference>
<dbReference type="Pfam" id="PF01502">
    <property type="entry name" value="PRA-CH"/>
    <property type="match status" value="1"/>
</dbReference>
<comment type="pathway">
    <text evidence="4">Amino-acid biosynthesis; L-histidine biosynthesis; L-histidine from 5-phospho-alpha-D-ribose 1-diphosphate: step 2/9.</text>
</comment>
<dbReference type="InterPro" id="IPR002496">
    <property type="entry name" value="PRib_AMP_CycHydrolase_dom"/>
</dbReference>
<dbReference type="GO" id="GO:0008270">
    <property type="term" value="F:zinc ion binding"/>
    <property type="evidence" value="ECO:0007669"/>
    <property type="project" value="UniProtKB-UniRule"/>
</dbReference>
<dbReference type="Gene3D" id="3.10.20.810">
    <property type="entry name" value="Phosphoribosyl-AMP cyclohydrolase"/>
    <property type="match status" value="1"/>
</dbReference>
<proteinExistence type="inferred from homology"/>
<feature type="binding site" evidence="12">
    <location>
        <position position="87"/>
    </location>
    <ligand>
        <name>Mg(2+)</name>
        <dbReference type="ChEBI" id="CHEBI:18420"/>
    </ligand>
</feature>
<dbReference type="KEGG" id="cbx:Cenrod_0739"/>
<feature type="binding site" evidence="12">
    <location>
        <position position="84"/>
    </location>
    <ligand>
        <name>Zn(2+)</name>
        <dbReference type="ChEBI" id="CHEBI:29105"/>
        <note>ligand shared between dimeric partners</note>
    </ligand>
</feature>
<evidence type="ECO:0000313" key="15">
    <source>
        <dbReference type="Proteomes" id="UP000017184"/>
    </source>
</evidence>
<evidence type="ECO:0000256" key="3">
    <source>
        <dbReference type="ARBA" id="ARBA00005169"/>
    </source>
</evidence>
<dbReference type="GO" id="GO:0000105">
    <property type="term" value="P:L-histidine biosynthetic process"/>
    <property type="evidence" value="ECO:0007669"/>
    <property type="project" value="UniProtKB-UniRule"/>
</dbReference>
<keyword evidence="12" id="KW-0460">Magnesium</keyword>
<evidence type="ECO:0000256" key="11">
    <source>
        <dbReference type="ARBA" id="ARBA00023102"/>
    </source>
</evidence>
<dbReference type="Proteomes" id="UP000017184">
    <property type="component" value="Chromosome"/>
</dbReference>
<evidence type="ECO:0000256" key="4">
    <source>
        <dbReference type="ARBA" id="ARBA00005204"/>
    </source>
</evidence>
<gene>
    <name evidence="12 14" type="primary">hisI</name>
    <name evidence="14" type="ORF">Cenrod_0739</name>
</gene>
<dbReference type="eggNOG" id="COG0139">
    <property type="taxonomic scope" value="Bacteria"/>
</dbReference>
<dbReference type="PANTHER" id="PTHR42945">
    <property type="entry name" value="HISTIDINE BIOSYNTHESIS BIFUNCTIONAL PROTEIN"/>
    <property type="match status" value="1"/>
</dbReference>
<comment type="subcellular location">
    <subcellularLocation>
        <location evidence="12">Cytoplasm</location>
    </subcellularLocation>
</comment>
<comment type="function">
    <text evidence="12">Catalyzes the hydrolysis of the adenine ring of phosphoribosyl-AMP.</text>
</comment>
<dbReference type="OrthoDB" id="9795769at2"/>
<evidence type="ECO:0000259" key="13">
    <source>
        <dbReference type="Pfam" id="PF01502"/>
    </source>
</evidence>
<dbReference type="InterPro" id="IPR038019">
    <property type="entry name" value="PRib_AMP_CycHydrolase_sf"/>
</dbReference>
<protein>
    <recommendedName>
        <fullName evidence="12">Phosphoribosyl-AMP cyclohydrolase</fullName>
        <shortName evidence="12">PRA-CH</shortName>
        <ecNumber evidence="12">3.5.4.19</ecNumber>
    </recommendedName>
</protein>
<comment type="catalytic activity">
    <reaction evidence="1 12">
        <text>1-(5-phospho-beta-D-ribosyl)-5'-AMP + H2O = 1-(5-phospho-beta-D-ribosyl)-5-[(5-phospho-beta-D-ribosylamino)methylideneamino]imidazole-4-carboxamide</text>
        <dbReference type="Rhea" id="RHEA:20049"/>
        <dbReference type="ChEBI" id="CHEBI:15377"/>
        <dbReference type="ChEBI" id="CHEBI:58435"/>
        <dbReference type="ChEBI" id="CHEBI:59457"/>
        <dbReference type="EC" id="3.5.4.19"/>
    </reaction>
</comment>
<feature type="domain" description="Phosphoribosyl-AMP cyclohydrolase" evidence="13">
    <location>
        <begin position="36"/>
        <end position="113"/>
    </location>
</feature>
<evidence type="ECO:0000256" key="5">
    <source>
        <dbReference type="ARBA" id="ARBA00007731"/>
    </source>
</evidence>
<organism evidence="14 15">
    <name type="scientific">Candidatus Symbiobacter mobilis CR</name>
    <dbReference type="NCBI Taxonomy" id="946483"/>
    <lineage>
        <taxon>Bacteria</taxon>
        <taxon>Pseudomonadati</taxon>
        <taxon>Pseudomonadota</taxon>
        <taxon>Betaproteobacteria</taxon>
        <taxon>Burkholderiales</taxon>
        <taxon>Comamonadaceae</taxon>
    </lineage>
</organism>
<evidence type="ECO:0000256" key="2">
    <source>
        <dbReference type="ARBA" id="ARBA00001460"/>
    </source>
</evidence>
<dbReference type="AlphaFoldDB" id="U5N5T5"/>
<evidence type="ECO:0000256" key="10">
    <source>
        <dbReference type="ARBA" id="ARBA00022833"/>
    </source>
</evidence>
<dbReference type="NCBIfam" id="NF000768">
    <property type="entry name" value="PRK00051.1"/>
    <property type="match status" value="1"/>
</dbReference>
<keyword evidence="8 12" id="KW-0028">Amino-acid biosynthesis</keyword>
<feature type="binding site" evidence="12">
    <location>
        <position position="85"/>
    </location>
    <ligand>
        <name>Mg(2+)</name>
        <dbReference type="ChEBI" id="CHEBI:18420"/>
    </ligand>
</feature>
<evidence type="ECO:0000313" key="14">
    <source>
        <dbReference type="EMBL" id="AGX86846.1"/>
    </source>
</evidence>
<dbReference type="RefSeq" id="WP_022771667.1">
    <property type="nucleotide sequence ID" value="NC_022576.1"/>
</dbReference>
<comment type="catalytic activity">
    <reaction evidence="2">
        <text>1-(5-phospho-beta-D-ribosyl)-ATP + H2O = 1-(5-phospho-beta-D-ribosyl)-5'-AMP + diphosphate + H(+)</text>
        <dbReference type="Rhea" id="RHEA:22828"/>
        <dbReference type="ChEBI" id="CHEBI:15377"/>
        <dbReference type="ChEBI" id="CHEBI:15378"/>
        <dbReference type="ChEBI" id="CHEBI:33019"/>
        <dbReference type="ChEBI" id="CHEBI:59457"/>
        <dbReference type="ChEBI" id="CHEBI:73183"/>
        <dbReference type="EC" id="3.6.1.31"/>
    </reaction>
</comment>
<evidence type="ECO:0000256" key="8">
    <source>
        <dbReference type="ARBA" id="ARBA00022605"/>
    </source>
</evidence>
<dbReference type="GO" id="GO:0005737">
    <property type="term" value="C:cytoplasm"/>
    <property type="evidence" value="ECO:0007669"/>
    <property type="project" value="UniProtKB-SubCell"/>
</dbReference>
<reference evidence="14 15" key="1">
    <citation type="journal article" date="2013" name="Genome Biol.">
        <title>Genomic analysis reveals key aspects of prokaryotic symbiosis in the phototrophic consortium "Chlorochromatium aggregatum".</title>
        <authorList>
            <person name="Liu Z."/>
            <person name="Muller J."/>
            <person name="Li T."/>
            <person name="Alvey R.M."/>
            <person name="Vogl K."/>
            <person name="Frigaard N.U."/>
            <person name="Rockwell N.C."/>
            <person name="Boyd E.S."/>
            <person name="Tomsho L.P."/>
            <person name="Schuster S.C."/>
            <person name="Henke P."/>
            <person name="Rohde M."/>
            <person name="Overmann J."/>
            <person name="Bryant D.A."/>
        </authorList>
    </citation>
    <scope>NUCLEOTIDE SEQUENCE [LARGE SCALE GENOMIC DNA]</scope>
    <source>
        <strain evidence="14">CR</strain>
    </source>
</reference>
<dbReference type="HAMAP" id="MF_01021">
    <property type="entry name" value="HisI"/>
    <property type="match status" value="1"/>
</dbReference>
<evidence type="ECO:0000256" key="6">
    <source>
        <dbReference type="ARBA" id="ARBA00008299"/>
    </source>
</evidence>
<feature type="binding site" evidence="12">
    <location>
        <position position="111"/>
    </location>
    <ligand>
        <name>Zn(2+)</name>
        <dbReference type="ChEBI" id="CHEBI:29105"/>
        <note>ligand shared between dimeric partners</note>
    </ligand>
</feature>
<comment type="similarity">
    <text evidence="5">In the C-terminal section; belongs to the PRA-PH family.</text>
</comment>
<name>U5N5T5_9BURK</name>
<feature type="binding site" evidence="12">
    <location>
        <position position="104"/>
    </location>
    <ligand>
        <name>Zn(2+)</name>
        <dbReference type="ChEBI" id="CHEBI:29105"/>
        <note>ligand shared between dimeric partners</note>
    </ligand>
</feature>
<accession>U5N5T5</accession>
<dbReference type="UniPathway" id="UPA00031">
    <property type="reaction ID" value="UER00008"/>
</dbReference>
<comment type="similarity">
    <text evidence="6">In the N-terminal section; belongs to the PRA-CH family.</text>
</comment>
<evidence type="ECO:0000256" key="1">
    <source>
        <dbReference type="ARBA" id="ARBA00000024"/>
    </source>
</evidence>
<keyword evidence="12" id="KW-0479">Metal-binding</keyword>
<sequence length="139" mass="15599">MTHPAFPSDVLDAIHWDANGLVPVVVQERDTADVLMVAWMDCHALEETIRSGNACYYSRSRQRLWRKGEESGHVQRVHRIAIDCDADVLLLTVTQLGHTPSIACHTGHHSCFYRVLEDGAWTESAPVLKHPDAIYRSPA</sequence>
<feature type="binding site" evidence="12">
    <location>
        <position position="83"/>
    </location>
    <ligand>
        <name>Mg(2+)</name>
        <dbReference type="ChEBI" id="CHEBI:18420"/>
    </ligand>
</feature>
<comment type="cofactor">
    <cofactor evidence="12">
        <name>Zn(2+)</name>
        <dbReference type="ChEBI" id="CHEBI:29105"/>
    </cofactor>
    <text evidence="12">Binds 1 zinc ion per subunit.</text>
</comment>